<dbReference type="HOGENOM" id="CLU_050006_8_1_0"/>
<accession>S0EZH0</accession>
<reference evidence="4" key="1">
    <citation type="submission" date="2013-03" db="EMBL/GenBank/DDBJ databases">
        <title>Genome sequence of Chthonomonas calidirosea, the first sequenced genome from the Armatimonadetes phylum (formally candidate division OP10).</title>
        <authorList>
            <person name="Lee K.C.Y."/>
            <person name="Morgan X.C."/>
            <person name="Dunfield P.F."/>
            <person name="Tamas I."/>
            <person name="Houghton K.M."/>
            <person name="Vyssotski M."/>
            <person name="Ryan J.L.J."/>
            <person name="Lagutin K."/>
            <person name="McDonald I.R."/>
            <person name="Stott M.B."/>
        </authorList>
    </citation>
    <scope>NUCLEOTIDE SEQUENCE [LARGE SCALE GENOMIC DNA]</scope>
    <source>
        <strain evidence="4">DSM 23976 / ICMP 18418 / T49</strain>
    </source>
</reference>
<dbReference type="eggNOG" id="COG1082">
    <property type="taxonomic scope" value="Bacteria"/>
</dbReference>
<name>S0EZH0_CHTCT</name>
<gene>
    <name evidence="3" type="ORF">CCALI_02465</name>
</gene>
<feature type="domain" description="Xylose isomerase-like TIM barrel" evidence="2">
    <location>
        <begin position="20"/>
        <end position="268"/>
    </location>
</feature>
<dbReference type="Proteomes" id="UP000014227">
    <property type="component" value="Chromosome I"/>
</dbReference>
<dbReference type="InterPro" id="IPR013022">
    <property type="entry name" value="Xyl_isomerase-like_TIM-brl"/>
</dbReference>
<evidence type="ECO:0000259" key="2">
    <source>
        <dbReference type="Pfam" id="PF01261"/>
    </source>
</evidence>
<dbReference type="InterPro" id="IPR050417">
    <property type="entry name" value="Sugar_Epim/Isomerase"/>
</dbReference>
<dbReference type="STRING" id="454171.CP488_01624"/>
<dbReference type="PANTHER" id="PTHR43489">
    <property type="entry name" value="ISOMERASE"/>
    <property type="match status" value="1"/>
</dbReference>
<sequence>MKIAVQLGLLPGETVADKAKWAKDHGVDGIELGAWGGLNQMRREAEQINGIVPISSVCGNADLDGHASFDFLDPDPNKRRKSIEGSKAILAFCGEVGAAGQICPPIFGGPRVPDLSPVMTPLEIEDKLMVAICREIGPFAAAHNTLFLLEPLNRYEQHYLRRQSDGVRVIEEANVEGIALLSDFFHMHIEETNTPQAFREAGKHVAHIHLADNTRMEPGTGDIDFVAAFKVLLDIGFTGYMAYECGITGSTPQEKAQNLAKSLDYVRNCIEQAKKS</sequence>
<evidence type="ECO:0000313" key="3">
    <source>
        <dbReference type="EMBL" id="CCW36264.1"/>
    </source>
</evidence>
<keyword evidence="4" id="KW-1185">Reference proteome</keyword>
<dbReference type="OrthoDB" id="9814946at2"/>
<organism evidence="3 4">
    <name type="scientific">Chthonomonas calidirosea (strain DSM 23976 / ICMP 18418 / T49)</name>
    <dbReference type="NCBI Taxonomy" id="1303518"/>
    <lineage>
        <taxon>Bacteria</taxon>
        <taxon>Bacillati</taxon>
        <taxon>Armatimonadota</taxon>
        <taxon>Chthonomonadia</taxon>
        <taxon>Chthonomonadales</taxon>
        <taxon>Chthonomonadaceae</taxon>
        <taxon>Chthonomonas</taxon>
    </lineage>
</organism>
<evidence type="ECO:0000313" key="4">
    <source>
        <dbReference type="Proteomes" id="UP000014227"/>
    </source>
</evidence>
<dbReference type="KEGG" id="ccz:CCALI_02465"/>
<dbReference type="PANTHER" id="PTHR43489:SF7">
    <property type="entry name" value="3-DEHYDRO-D-GULOSIDE 4-EPIMERASE-RELATED"/>
    <property type="match status" value="1"/>
</dbReference>
<dbReference type="InterPro" id="IPR036237">
    <property type="entry name" value="Xyl_isomerase-like_sf"/>
</dbReference>
<keyword evidence="1 3" id="KW-0413">Isomerase</keyword>
<dbReference type="PATRIC" id="fig|1303518.3.peg.2562"/>
<dbReference type="EMBL" id="HF951689">
    <property type="protein sequence ID" value="CCW36264.1"/>
    <property type="molecule type" value="Genomic_DNA"/>
</dbReference>
<evidence type="ECO:0000256" key="1">
    <source>
        <dbReference type="ARBA" id="ARBA00023235"/>
    </source>
</evidence>
<dbReference type="AlphaFoldDB" id="S0EZH0"/>
<proteinExistence type="predicted"/>
<dbReference type="Pfam" id="PF01261">
    <property type="entry name" value="AP_endonuc_2"/>
    <property type="match status" value="1"/>
</dbReference>
<dbReference type="Gene3D" id="3.20.20.150">
    <property type="entry name" value="Divalent-metal-dependent TIM barrel enzymes"/>
    <property type="match status" value="1"/>
</dbReference>
<dbReference type="RefSeq" id="WP_016483776.1">
    <property type="nucleotide sequence ID" value="NC_021487.1"/>
</dbReference>
<dbReference type="SUPFAM" id="SSF51658">
    <property type="entry name" value="Xylose isomerase-like"/>
    <property type="match status" value="1"/>
</dbReference>
<dbReference type="GO" id="GO:0016853">
    <property type="term" value="F:isomerase activity"/>
    <property type="evidence" value="ECO:0007669"/>
    <property type="project" value="UniProtKB-KW"/>
</dbReference>
<dbReference type="InParanoid" id="S0EZH0"/>
<protein>
    <submittedName>
        <fullName evidence="3">Sugar phosphate isomerases/epimerases</fullName>
    </submittedName>
</protein>